<dbReference type="EMBL" id="MBLM01000124">
    <property type="protein sequence ID" value="OHV35001.1"/>
    <property type="molecule type" value="Genomic_DNA"/>
</dbReference>
<evidence type="ECO:0000259" key="7">
    <source>
        <dbReference type="Pfam" id="PF16912"/>
    </source>
</evidence>
<feature type="domain" description="Alcohol dehydrogenase-like N-terminal" evidence="6">
    <location>
        <begin position="22"/>
        <end position="117"/>
    </location>
</feature>
<evidence type="ECO:0000313" key="8">
    <source>
        <dbReference type="EMBL" id="OHV35001.1"/>
    </source>
</evidence>
<dbReference type="PANTHER" id="PTHR43161:SF9">
    <property type="entry name" value="SORBITOL DEHYDROGENASE"/>
    <property type="match status" value="1"/>
</dbReference>
<dbReference type="Pfam" id="PF16912">
    <property type="entry name" value="Glu_dehyd_C"/>
    <property type="match status" value="1"/>
</dbReference>
<gene>
    <name evidence="8" type="ORF">CC117_20415</name>
</gene>
<dbReference type="RefSeq" id="WP_071085896.1">
    <property type="nucleotide sequence ID" value="NZ_MBLM01000124.1"/>
</dbReference>
<evidence type="ECO:0000256" key="3">
    <source>
        <dbReference type="ARBA" id="ARBA00022723"/>
    </source>
</evidence>
<dbReference type="InterPro" id="IPR011032">
    <property type="entry name" value="GroES-like_sf"/>
</dbReference>
<keyword evidence="9" id="KW-1185">Reference proteome</keyword>
<proteinExistence type="inferred from homology"/>
<comment type="cofactor">
    <cofactor evidence="1">
        <name>Zn(2+)</name>
        <dbReference type="ChEBI" id="CHEBI:29105"/>
    </cofactor>
</comment>
<dbReference type="Pfam" id="PF08240">
    <property type="entry name" value="ADH_N"/>
    <property type="match status" value="1"/>
</dbReference>
<dbReference type="InterPro" id="IPR013154">
    <property type="entry name" value="ADH-like_N"/>
</dbReference>
<dbReference type="Gene3D" id="3.90.180.10">
    <property type="entry name" value="Medium-chain alcohol dehydrogenases, catalytic domain"/>
    <property type="match status" value="1"/>
</dbReference>
<dbReference type="GO" id="GO:0046872">
    <property type="term" value="F:metal ion binding"/>
    <property type="evidence" value="ECO:0007669"/>
    <property type="project" value="UniProtKB-KW"/>
</dbReference>
<dbReference type="GO" id="GO:0016491">
    <property type="term" value="F:oxidoreductase activity"/>
    <property type="evidence" value="ECO:0007669"/>
    <property type="project" value="UniProtKB-KW"/>
</dbReference>
<name>A0A1S1QNI3_9ACTN</name>
<evidence type="ECO:0000313" key="9">
    <source>
        <dbReference type="Proteomes" id="UP000179627"/>
    </source>
</evidence>
<evidence type="ECO:0000256" key="5">
    <source>
        <dbReference type="ARBA" id="ARBA00023002"/>
    </source>
</evidence>
<feature type="domain" description="Glucose dehydrogenase C-terminal" evidence="7">
    <location>
        <begin position="126"/>
        <end position="300"/>
    </location>
</feature>
<dbReference type="PANTHER" id="PTHR43161">
    <property type="entry name" value="SORBITOL DEHYDROGENASE"/>
    <property type="match status" value="1"/>
</dbReference>
<organism evidence="8 9">
    <name type="scientific">Parafrankia colletiae</name>
    <dbReference type="NCBI Taxonomy" id="573497"/>
    <lineage>
        <taxon>Bacteria</taxon>
        <taxon>Bacillati</taxon>
        <taxon>Actinomycetota</taxon>
        <taxon>Actinomycetes</taxon>
        <taxon>Frankiales</taxon>
        <taxon>Frankiaceae</taxon>
        <taxon>Parafrankia</taxon>
    </lineage>
</organism>
<dbReference type="Proteomes" id="UP000179627">
    <property type="component" value="Unassembled WGS sequence"/>
</dbReference>
<dbReference type="SUPFAM" id="SSF50129">
    <property type="entry name" value="GroES-like"/>
    <property type="match status" value="1"/>
</dbReference>
<accession>A0A1S1QNI3</accession>
<dbReference type="InterPro" id="IPR036291">
    <property type="entry name" value="NAD(P)-bd_dom_sf"/>
</dbReference>
<evidence type="ECO:0000259" key="6">
    <source>
        <dbReference type="Pfam" id="PF08240"/>
    </source>
</evidence>
<keyword evidence="5" id="KW-0560">Oxidoreductase</keyword>
<keyword evidence="3" id="KW-0479">Metal-binding</keyword>
<reference evidence="9" key="1">
    <citation type="submission" date="2016-07" db="EMBL/GenBank/DDBJ databases">
        <title>Sequence Frankia sp. strain CcI1.17.</title>
        <authorList>
            <person name="Ghodhbane-Gtari F."/>
            <person name="Swanson E."/>
            <person name="Gueddou A."/>
            <person name="Morris K."/>
            <person name="Hezbri K."/>
            <person name="Ktari A."/>
            <person name="Nouioui I."/>
            <person name="Abebe-Akele F."/>
            <person name="Simpson S."/>
            <person name="Thomas K."/>
            <person name="Gtari M."/>
            <person name="Tisa L.S."/>
            <person name="Hurst S."/>
        </authorList>
    </citation>
    <scope>NUCLEOTIDE SEQUENCE [LARGE SCALE GENOMIC DNA]</scope>
    <source>
        <strain evidence="9">Cc1.17</strain>
    </source>
</reference>
<dbReference type="Gene3D" id="3.40.50.720">
    <property type="entry name" value="NAD(P)-binding Rossmann-like Domain"/>
    <property type="match status" value="1"/>
</dbReference>
<protein>
    <submittedName>
        <fullName evidence="8">Alcohol dehydrogenase</fullName>
    </submittedName>
</protein>
<sequence length="312" mass="32761">MKAVRARDGGVALVDLDEPPGAGEEILRIAAASICSSDLLYIRLGSQRVIGHELAGFREDGSAAIVEALYGCMECDLCRSGRYNLCPTHPERALGATADGGMAEQFRAPTQRLVPLPPGLDVRDASVVEPAAVSWHALRLAGTGPDTRVAVVGAGALGLLAVAGARRQGAPEVALEARHPHQAEAGERLGAQLPAKGLYDVVVEAAGTPTGLARATELVAPGGTVVCVGVHLGTVELDWSPLFHREVTLIPSMSYCRHENGREMEDAAAMLADDPEIARTLITHRFPLEDAAEAFRVAADRKAGALRVVVEP</sequence>
<evidence type="ECO:0000256" key="2">
    <source>
        <dbReference type="ARBA" id="ARBA00008072"/>
    </source>
</evidence>
<evidence type="ECO:0000256" key="4">
    <source>
        <dbReference type="ARBA" id="ARBA00022833"/>
    </source>
</evidence>
<evidence type="ECO:0000256" key="1">
    <source>
        <dbReference type="ARBA" id="ARBA00001947"/>
    </source>
</evidence>
<comment type="caution">
    <text evidence="8">The sequence shown here is derived from an EMBL/GenBank/DDBJ whole genome shotgun (WGS) entry which is preliminary data.</text>
</comment>
<dbReference type="SUPFAM" id="SSF51735">
    <property type="entry name" value="NAD(P)-binding Rossmann-fold domains"/>
    <property type="match status" value="1"/>
</dbReference>
<dbReference type="AlphaFoldDB" id="A0A1S1QNI3"/>
<comment type="similarity">
    <text evidence="2">Belongs to the zinc-containing alcohol dehydrogenase family.</text>
</comment>
<dbReference type="OrthoDB" id="9797931at2"/>
<keyword evidence="4" id="KW-0862">Zinc</keyword>
<dbReference type="InterPro" id="IPR031640">
    <property type="entry name" value="Glu_dehyd_C"/>
</dbReference>